<dbReference type="FunFam" id="1.10.8.60:FF:000048">
    <property type="entry name" value="Katanin p60 ATPase-containing subunit A-like 2"/>
    <property type="match status" value="1"/>
</dbReference>
<dbReference type="Pfam" id="PF08513">
    <property type="entry name" value="LisH"/>
    <property type="match status" value="1"/>
</dbReference>
<feature type="compositionally biased region" description="Basic and acidic residues" evidence="10">
    <location>
        <begin position="151"/>
        <end position="162"/>
    </location>
</feature>
<evidence type="ECO:0000256" key="10">
    <source>
        <dbReference type="SAM" id="MobiDB-lite"/>
    </source>
</evidence>
<evidence type="ECO:0000313" key="12">
    <source>
        <dbReference type="EMBL" id="KAJ8029474.1"/>
    </source>
</evidence>
<dbReference type="AlphaFoldDB" id="A0A9Q1H0V7"/>
<evidence type="ECO:0000313" key="13">
    <source>
        <dbReference type="Proteomes" id="UP001152320"/>
    </source>
</evidence>
<dbReference type="EC" id="5.6.1.1" evidence="8"/>
<dbReference type="PROSITE" id="PS50896">
    <property type="entry name" value="LISH"/>
    <property type="match status" value="1"/>
</dbReference>
<dbReference type="Gene3D" id="3.40.50.300">
    <property type="entry name" value="P-loop containing nucleotide triphosphate hydrolases"/>
    <property type="match status" value="1"/>
</dbReference>
<dbReference type="GO" id="GO:0000922">
    <property type="term" value="C:spindle pole"/>
    <property type="evidence" value="ECO:0007669"/>
    <property type="project" value="UniProtKB-SubCell"/>
</dbReference>
<proteinExistence type="inferred from homology"/>
<dbReference type="GO" id="GO:0051013">
    <property type="term" value="P:microtubule severing"/>
    <property type="evidence" value="ECO:0007669"/>
    <property type="project" value="UniProtKB-UniRule"/>
</dbReference>
<evidence type="ECO:0000256" key="5">
    <source>
        <dbReference type="ARBA" id="ARBA00022840"/>
    </source>
</evidence>
<reference evidence="12" key="1">
    <citation type="submission" date="2021-10" db="EMBL/GenBank/DDBJ databases">
        <title>Tropical sea cucumber genome reveals ecological adaptation and Cuvierian tubules defense mechanism.</title>
        <authorList>
            <person name="Chen T."/>
        </authorList>
    </citation>
    <scope>NUCLEOTIDE SEQUENCE</scope>
    <source>
        <strain evidence="12">Nanhai2018</strain>
        <tissue evidence="12">Muscle</tissue>
    </source>
</reference>
<evidence type="ECO:0000256" key="9">
    <source>
        <dbReference type="SAM" id="Coils"/>
    </source>
</evidence>
<dbReference type="PANTHER" id="PTHR23074">
    <property type="entry name" value="AAA DOMAIN-CONTAINING"/>
    <property type="match status" value="1"/>
</dbReference>
<dbReference type="InterPro" id="IPR003593">
    <property type="entry name" value="AAA+_ATPase"/>
</dbReference>
<organism evidence="12 13">
    <name type="scientific">Holothuria leucospilota</name>
    <name type="common">Black long sea cucumber</name>
    <name type="synonym">Mertensiothuria leucospilota</name>
    <dbReference type="NCBI Taxonomy" id="206669"/>
    <lineage>
        <taxon>Eukaryota</taxon>
        <taxon>Metazoa</taxon>
        <taxon>Echinodermata</taxon>
        <taxon>Eleutherozoa</taxon>
        <taxon>Echinozoa</taxon>
        <taxon>Holothuroidea</taxon>
        <taxon>Aspidochirotacea</taxon>
        <taxon>Aspidochirotida</taxon>
        <taxon>Holothuriidae</taxon>
        <taxon>Holothuria</taxon>
    </lineage>
</organism>
<dbReference type="OrthoDB" id="191529at2759"/>
<keyword evidence="9" id="KW-0175">Coiled coil</keyword>
<evidence type="ECO:0000259" key="11">
    <source>
        <dbReference type="SMART" id="SM00382"/>
    </source>
</evidence>
<keyword evidence="13" id="KW-1185">Reference proteome</keyword>
<dbReference type="PANTHER" id="PTHR23074:SF78">
    <property type="entry name" value="KATANIN P60 ATPASE-CONTAINING SUBUNIT A-LIKE 2"/>
    <property type="match status" value="1"/>
</dbReference>
<dbReference type="Pfam" id="PF17862">
    <property type="entry name" value="AAA_lid_3"/>
    <property type="match status" value="1"/>
</dbReference>
<dbReference type="SUPFAM" id="SSF52540">
    <property type="entry name" value="P-loop containing nucleoside triphosphate hydrolases"/>
    <property type="match status" value="1"/>
</dbReference>
<dbReference type="GO" id="GO:0016887">
    <property type="term" value="F:ATP hydrolysis activity"/>
    <property type="evidence" value="ECO:0007669"/>
    <property type="project" value="InterPro"/>
</dbReference>
<protein>
    <recommendedName>
        <fullName evidence="8">Katanin p60 ATPase-containing subunit A-like 2</fullName>
        <shortName evidence="8">Katanin p60 subunit A-like 2</shortName>
        <ecNumber evidence="8">5.6.1.1</ecNumber>
    </recommendedName>
    <alternativeName>
        <fullName evidence="8">p60 katanin-like 2</fullName>
    </alternativeName>
</protein>
<keyword evidence="3 8" id="KW-0493">Microtubule</keyword>
<sequence>MESLNYAALKTANQVREAEEQRSDARKKNLLILMLHHLVQEGYSEAAKALEAESNLCFNKFEVCDNVDLETVLMEYESYYFVKFQRYPKITKKLSSDGSQVKHPKTKRQSSTPTLPRIPHAPDPNSSNSASSANGSRRRPNSSSVNSRKQSSGEKKNTKDNNSKTTNGPVMNGHGDPLSELSVSGSVVNINKSVEQPPSNGSSNGKLGPKKGPIIDMRAMLNNAIKGATQEYLTDTDPSERLLKPLGGYAGYTLEWRELAQSISKDIYLHNPDVRWDDIMGLDAAKRLVKEAVVYPIKYPQLFTGILSPWKGLLLYGPPGTGKTLLAKAVATECNTTFFNISASSIVSKWRGDSEKLVRVLFELARFHAPSTIFLDELESVMSQRGSTAGSEHEGSRRMKTELLVQMDGLAKSDDLVFLLAASNLPWELDHAMLRRLEKRILVDLPTREARRAMIEFHLPQVINPGSALEIETLLDYNHLADVTEGYSGSDIRLVCKEAAMRRVRKIFDILESNQSDSADDNNVYWHKDTMPDLTIDAITTEDVMAALAHTKPSARGLKEKYLQWQKEYESV</sequence>
<evidence type="ECO:0000256" key="7">
    <source>
        <dbReference type="ARBA" id="ARBA00023235"/>
    </source>
</evidence>
<comment type="catalytic activity">
    <reaction evidence="8">
        <text>n ATP + n H2O + a microtubule = n ADP + n phosphate + (n+1) alpha/beta tubulin heterodimers.</text>
        <dbReference type="EC" id="5.6.1.1"/>
    </reaction>
</comment>
<feature type="region of interest" description="Disordered" evidence="10">
    <location>
        <begin position="94"/>
        <end position="212"/>
    </location>
</feature>
<dbReference type="HAMAP" id="MF_03025">
    <property type="entry name" value="Katanin_p60_AL2"/>
    <property type="match status" value="1"/>
</dbReference>
<feature type="domain" description="AAA+ ATPase" evidence="11">
    <location>
        <begin position="309"/>
        <end position="447"/>
    </location>
</feature>
<keyword evidence="6 8" id="KW-0206">Cytoskeleton</keyword>
<dbReference type="Gene3D" id="1.10.8.60">
    <property type="match status" value="1"/>
</dbReference>
<dbReference type="GO" id="GO:0005524">
    <property type="term" value="F:ATP binding"/>
    <property type="evidence" value="ECO:0007669"/>
    <property type="project" value="UniProtKB-KW"/>
</dbReference>
<comment type="subcellular location">
    <subcellularLocation>
        <location evidence="1 8">Cytoplasm</location>
        <location evidence="1 8">Cytoskeleton</location>
        <location evidence="1 8">Spindle pole</location>
    </subcellularLocation>
    <subcellularLocation>
        <location evidence="8">Cytoplasm</location>
        <location evidence="8">Cytoskeleton</location>
    </subcellularLocation>
    <subcellularLocation>
        <location evidence="8">Cytoplasm</location>
    </subcellularLocation>
    <subcellularLocation>
        <location evidence="8">Cytoplasm</location>
        <location evidence="8">Cytoskeleton</location>
        <location evidence="8">Spindle</location>
    </subcellularLocation>
    <text evidence="8">Localizes within the cytoplasm, partially overlapping with microtubules in interphase and to the mitotic spindle and spindle poles during mitosis.</text>
</comment>
<dbReference type="SMART" id="SM00382">
    <property type="entry name" value="AAA"/>
    <property type="match status" value="1"/>
</dbReference>
<dbReference type="InterPro" id="IPR050304">
    <property type="entry name" value="MT-severing_AAA_ATPase"/>
</dbReference>
<dbReference type="InterPro" id="IPR027497">
    <property type="entry name" value="Katanin_p60_AL2"/>
</dbReference>
<comment type="caution">
    <text evidence="12">The sequence shown here is derived from an EMBL/GenBank/DDBJ whole genome shotgun (WGS) entry which is preliminary data.</text>
</comment>
<dbReference type="InterPro" id="IPR003959">
    <property type="entry name" value="ATPase_AAA_core"/>
</dbReference>
<dbReference type="InterPro" id="IPR041569">
    <property type="entry name" value="AAA_lid_3"/>
</dbReference>
<keyword evidence="7 8" id="KW-0413">Isomerase</keyword>
<feature type="compositionally biased region" description="Polar residues" evidence="10">
    <location>
        <begin position="181"/>
        <end position="205"/>
    </location>
</feature>
<feature type="binding site" evidence="8">
    <location>
        <begin position="317"/>
        <end position="324"/>
    </location>
    <ligand>
        <name>ATP</name>
        <dbReference type="ChEBI" id="CHEBI:30616"/>
    </ligand>
</feature>
<feature type="coiled-coil region" evidence="9">
    <location>
        <begin position="1"/>
        <end position="28"/>
    </location>
</feature>
<dbReference type="GO" id="GO:0008568">
    <property type="term" value="F:microtubule severing ATPase activity"/>
    <property type="evidence" value="ECO:0007669"/>
    <property type="project" value="UniProtKB-EC"/>
</dbReference>
<dbReference type="FunFam" id="3.40.50.300:FF:000434">
    <property type="entry name" value="Katanin p60 ATPase-containing subunit A-like 2"/>
    <property type="match status" value="1"/>
</dbReference>
<dbReference type="Proteomes" id="UP001152320">
    <property type="component" value="Chromosome 14"/>
</dbReference>
<dbReference type="InterPro" id="IPR027417">
    <property type="entry name" value="P-loop_NTPase"/>
</dbReference>
<dbReference type="GO" id="GO:0008017">
    <property type="term" value="F:microtubule binding"/>
    <property type="evidence" value="ECO:0007669"/>
    <property type="project" value="UniProtKB-UniRule"/>
</dbReference>
<comment type="similarity">
    <text evidence="8">Belongs to the AAA ATPase family. Katanin p60 subunit A1 subfamily. A-like 2 sub-subfamily.</text>
</comment>
<dbReference type="Pfam" id="PF00004">
    <property type="entry name" value="AAA"/>
    <property type="match status" value="1"/>
</dbReference>
<evidence type="ECO:0000256" key="6">
    <source>
        <dbReference type="ARBA" id="ARBA00023212"/>
    </source>
</evidence>
<dbReference type="GO" id="GO:0005874">
    <property type="term" value="C:microtubule"/>
    <property type="evidence" value="ECO:0007669"/>
    <property type="project" value="UniProtKB-KW"/>
</dbReference>
<name>A0A9Q1H0V7_HOLLE</name>
<keyword evidence="2 8" id="KW-0963">Cytoplasm</keyword>
<evidence type="ECO:0000256" key="8">
    <source>
        <dbReference type="HAMAP-Rule" id="MF_03025"/>
    </source>
</evidence>
<keyword evidence="4 8" id="KW-0547">Nucleotide-binding</keyword>
<comment type="function">
    <text evidence="8">Severs microtubules in vitro in an ATP-dependent manner. This activity may promote rapid reorganization of cellular microtubule arrays.</text>
</comment>
<feature type="compositionally biased region" description="Low complexity" evidence="10">
    <location>
        <begin position="124"/>
        <end position="150"/>
    </location>
</feature>
<evidence type="ECO:0000256" key="3">
    <source>
        <dbReference type="ARBA" id="ARBA00022701"/>
    </source>
</evidence>
<dbReference type="GO" id="GO:0005737">
    <property type="term" value="C:cytoplasm"/>
    <property type="evidence" value="ECO:0007669"/>
    <property type="project" value="UniProtKB-SubCell"/>
</dbReference>
<dbReference type="EMBL" id="JAIZAY010000014">
    <property type="protein sequence ID" value="KAJ8029474.1"/>
    <property type="molecule type" value="Genomic_DNA"/>
</dbReference>
<evidence type="ECO:0000256" key="2">
    <source>
        <dbReference type="ARBA" id="ARBA00022490"/>
    </source>
</evidence>
<dbReference type="SMART" id="SM00667">
    <property type="entry name" value="LisH"/>
    <property type="match status" value="1"/>
</dbReference>
<gene>
    <name evidence="8" type="primary">KATNAL2</name>
    <name evidence="12" type="ORF">HOLleu_28874</name>
</gene>
<evidence type="ECO:0000256" key="1">
    <source>
        <dbReference type="ARBA" id="ARBA00004647"/>
    </source>
</evidence>
<dbReference type="InterPro" id="IPR006594">
    <property type="entry name" value="LisH"/>
</dbReference>
<evidence type="ECO:0000256" key="4">
    <source>
        <dbReference type="ARBA" id="ARBA00022741"/>
    </source>
</evidence>
<keyword evidence="5 8" id="KW-0067">ATP-binding</keyword>
<accession>A0A9Q1H0V7</accession>
<dbReference type="CDD" id="cd19509">
    <property type="entry name" value="RecA-like_VPS4-like"/>
    <property type="match status" value="1"/>
</dbReference>